<dbReference type="OrthoDB" id="132546at2157"/>
<feature type="domain" description="Glycosyl transferase family 1" evidence="1">
    <location>
        <begin position="209"/>
        <end position="368"/>
    </location>
</feature>
<evidence type="ECO:0000313" key="3">
    <source>
        <dbReference type="EMBL" id="ASJ16059.1"/>
    </source>
</evidence>
<dbReference type="SUPFAM" id="SSF53756">
    <property type="entry name" value="UDP-Glycosyltransferase/glycogen phosphorylase"/>
    <property type="match status" value="1"/>
</dbReference>
<proteinExistence type="predicted"/>
<dbReference type="EMBL" id="LN999010">
    <property type="protein sequence ID" value="CUX77306.1"/>
    <property type="molecule type" value="Genomic_DNA"/>
</dbReference>
<dbReference type="Gene3D" id="3.40.50.2000">
    <property type="entry name" value="Glycogen Phosphorylase B"/>
    <property type="match status" value="2"/>
</dbReference>
<evidence type="ECO:0000259" key="2">
    <source>
        <dbReference type="Pfam" id="PF13439"/>
    </source>
</evidence>
<accession>A0A160VSB0</accession>
<dbReference type="EMBL" id="CP015193">
    <property type="protein sequence ID" value="ASJ16059.1"/>
    <property type="molecule type" value="Genomic_DNA"/>
</dbReference>
<name>A0A160VSB0_9EURY</name>
<feature type="domain" description="Glycosyltransferase subfamily 4-like N-terminal" evidence="2">
    <location>
        <begin position="18"/>
        <end position="197"/>
    </location>
</feature>
<dbReference type="Pfam" id="PF13439">
    <property type="entry name" value="Glyco_transf_4"/>
    <property type="match status" value="1"/>
</dbReference>
<keyword evidence="4" id="KW-0808">Transferase</keyword>
<dbReference type="InterPro" id="IPR001296">
    <property type="entry name" value="Glyco_trans_1"/>
</dbReference>
<evidence type="ECO:0000313" key="6">
    <source>
        <dbReference type="Proteomes" id="UP000250189"/>
    </source>
</evidence>
<dbReference type="STRING" id="54262.CHITON_0527"/>
<keyword evidence="6" id="KW-1185">Reference proteome</keyword>
<dbReference type="RefSeq" id="WP_068576488.1">
    <property type="nucleotide sequence ID" value="NZ_CP015193.1"/>
</dbReference>
<dbReference type="GeneID" id="33321442"/>
<dbReference type="PANTHER" id="PTHR45947">
    <property type="entry name" value="SULFOQUINOVOSYL TRANSFERASE SQD2"/>
    <property type="match status" value="1"/>
</dbReference>
<protein>
    <submittedName>
        <fullName evidence="4">Glycosyltransferase</fullName>
    </submittedName>
</protein>
<dbReference type="PANTHER" id="PTHR45947:SF3">
    <property type="entry name" value="SULFOQUINOVOSYL TRANSFERASE SQD2"/>
    <property type="match status" value="1"/>
</dbReference>
<dbReference type="Proteomes" id="UP000093069">
    <property type="component" value="Chromosome I"/>
</dbReference>
<dbReference type="InterPro" id="IPR050194">
    <property type="entry name" value="Glycosyltransferase_grp1"/>
</dbReference>
<evidence type="ECO:0000313" key="5">
    <source>
        <dbReference type="Proteomes" id="UP000093069"/>
    </source>
</evidence>
<reference evidence="5" key="2">
    <citation type="submission" date="2016-01" db="EMBL/GenBank/DDBJ databases">
        <authorList>
            <person name="Vorgias C.E."/>
        </authorList>
    </citation>
    <scope>NUCLEOTIDE SEQUENCE [LARGE SCALE GENOMIC DNA]</scope>
</reference>
<dbReference type="Pfam" id="PF00534">
    <property type="entry name" value="Glycos_transf_1"/>
    <property type="match status" value="1"/>
</dbReference>
<reference evidence="3 6" key="3">
    <citation type="submission" date="2016-04" db="EMBL/GenBank/DDBJ databases">
        <title>Complete genome sequence of Thermococcus chitonophagus type strain GC74.</title>
        <authorList>
            <person name="Oger P.M."/>
        </authorList>
    </citation>
    <scope>NUCLEOTIDE SEQUENCE [LARGE SCALE GENOMIC DNA]</scope>
    <source>
        <strain evidence="3 6">GC74</strain>
    </source>
</reference>
<organism evidence="4 5">
    <name type="scientific">Thermococcus chitonophagus</name>
    <dbReference type="NCBI Taxonomy" id="54262"/>
    <lineage>
        <taxon>Archaea</taxon>
        <taxon>Methanobacteriati</taxon>
        <taxon>Methanobacteriota</taxon>
        <taxon>Thermococci</taxon>
        <taxon>Thermococcales</taxon>
        <taxon>Thermococcaceae</taxon>
        <taxon>Thermococcus</taxon>
    </lineage>
</organism>
<dbReference type="InterPro" id="IPR028098">
    <property type="entry name" value="Glyco_trans_4-like_N"/>
</dbReference>
<gene>
    <name evidence="3" type="ORF">A3L04_02670</name>
    <name evidence="4" type="ORF">CHITON_0527</name>
</gene>
<dbReference type="GO" id="GO:0016757">
    <property type="term" value="F:glycosyltransferase activity"/>
    <property type="evidence" value="ECO:0007669"/>
    <property type="project" value="InterPro"/>
</dbReference>
<dbReference type="CDD" id="cd03801">
    <property type="entry name" value="GT4_PimA-like"/>
    <property type="match status" value="1"/>
</dbReference>
<dbReference type="AlphaFoldDB" id="A0A160VSB0"/>
<evidence type="ECO:0000313" key="4">
    <source>
        <dbReference type="EMBL" id="CUX77306.1"/>
    </source>
</evidence>
<dbReference type="KEGG" id="tch:CHITON_0527"/>
<sequence length="398" mass="45626">MVKNKLCIVSKYSPEREGGVEEVVRQHVGMLSKLEWESITVFYMTYNKNEKPNETDKNGTKIIYRPIWVPPLKLLDIIVYNFLVGFSAYFGKYDVVHSHAECGFGYSLFVLLLGKKAKWIHTYHGVWFRVISIHLAFKSSLVYRLILKLANFILSLYESVPGHLSDLVTVVSPNVKKDIIEYYNIRNNIVVLPNSFDKKFLEIGRVKSKEKSRKMLKLENSSYYILYIGRDIYTKGLDIALEILSTLSEITLPKKVKLLALANGSNIQIPPRLIENIVIMEYVPKNLMVHIYSSCDVFIFPSRYDSFGIVALEAIATGLPVIVSNRVGFIDFIGTTKIPVVTVEDITTWIKYVNAFLTNKKIVKKFVVHGEKDVLKKFSNNVIGEKLRKIYILLHSQN</sequence>
<reference evidence="4" key="1">
    <citation type="submission" date="2016-01" db="EMBL/GenBank/DDBJ databases">
        <authorList>
            <person name="Oliw E.H."/>
        </authorList>
    </citation>
    <scope>NUCLEOTIDE SEQUENCE</scope>
    <source>
        <strain evidence="4">1</strain>
    </source>
</reference>
<dbReference type="Proteomes" id="UP000250189">
    <property type="component" value="Chromosome"/>
</dbReference>
<evidence type="ECO:0000259" key="1">
    <source>
        <dbReference type="Pfam" id="PF00534"/>
    </source>
</evidence>